<keyword evidence="2" id="KW-1185">Reference proteome</keyword>
<organism evidence="1 2">
    <name type="scientific">Novosphingobium endophyticum</name>
    <dbReference type="NCBI Taxonomy" id="1955250"/>
    <lineage>
        <taxon>Bacteria</taxon>
        <taxon>Pseudomonadati</taxon>
        <taxon>Pseudomonadota</taxon>
        <taxon>Alphaproteobacteria</taxon>
        <taxon>Sphingomonadales</taxon>
        <taxon>Sphingomonadaceae</taxon>
        <taxon>Novosphingobium</taxon>
    </lineage>
</organism>
<protein>
    <submittedName>
        <fullName evidence="1">Uncharacterized protein</fullName>
    </submittedName>
</protein>
<sequence>MIIKGREFDLVKYSVSEVCLRLRASDGSVFKMHVSADGLEFYSDESSSGGGAIGKPVRMSVDDIWEWVGKQGDRVALADRVEVQRSRNRK</sequence>
<reference evidence="1" key="1">
    <citation type="journal article" date="2014" name="Int. J. Syst. Evol. Microbiol.">
        <title>Complete genome sequence of Corynebacterium casei LMG S-19264T (=DSM 44701T), isolated from a smear-ripened cheese.</title>
        <authorList>
            <consortium name="US DOE Joint Genome Institute (JGI-PGF)"/>
            <person name="Walter F."/>
            <person name="Albersmeier A."/>
            <person name="Kalinowski J."/>
            <person name="Ruckert C."/>
        </authorList>
    </citation>
    <scope>NUCLEOTIDE SEQUENCE</scope>
    <source>
        <strain evidence="1">CGMCC 1.15095</strain>
    </source>
</reference>
<name>A0A916X747_9SPHN</name>
<reference evidence="1" key="2">
    <citation type="submission" date="2020-09" db="EMBL/GenBank/DDBJ databases">
        <authorList>
            <person name="Sun Q."/>
            <person name="Zhou Y."/>
        </authorList>
    </citation>
    <scope>NUCLEOTIDE SEQUENCE</scope>
    <source>
        <strain evidence="1">CGMCC 1.15095</strain>
    </source>
</reference>
<dbReference type="EMBL" id="BMHK01000042">
    <property type="protein sequence ID" value="GGC14312.1"/>
    <property type="molecule type" value="Genomic_DNA"/>
</dbReference>
<evidence type="ECO:0000313" key="1">
    <source>
        <dbReference type="EMBL" id="GGC14312.1"/>
    </source>
</evidence>
<comment type="caution">
    <text evidence="1">The sequence shown here is derived from an EMBL/GenBank/DDBJ whole genome shotgun (WGS) entry which is preliminary data.</text>
</comment>
<accession>A0A916X747</accession>
<dbReference type="Proteomes" id="UP000608154">
    <property type="component" value="Unassembled WGS sequence"/>
</dbReference>
<gene>
    <name evidence="1" type="ORF">GCM10011494_36430</name>
</gene>
<proteinExistence type="predicted"/>
<dbReference type="AlphaFoldDB" id="A0A916X747"/>
<evidence type="ECO:0000313" key="2">
    <source>
        <dbReference type="Proteomes" id="UP000608154"/>
    </source>
</evidence>